<proteinExistence type="predicted"/>
<dbReference type="PANTHER" id="PTHR11017:SF275">
    <property type="entry name" value="DISEASE RESISTANCE PROTEIN (TIR-NBS-LRR CLASS) FAMILY"/>
    <property type="match status" value="1"/>
</dbReference>
<accession>A0A565CMW1</accession>
<dbReference type="Pfam" id="PF23282">
    <property type="entry name" value="WHD_ROQ1"/>
    <property type="match status" value="1"/>
</dbReference>
<dbReference type="Pfam" id="PF00931">
    <property type="entry name" value="NB-ARC"/>
    <property type="match status" value="1"/>
</dbReference>
<dbReference type="AlphaFoldDB" id="A0A565CMW1"/>
<keyword evidence="2" id="KW-0433">Leucine-rich repeat</keyword>
<dbReference type="SUPFAM" id="SSF52200">
    <property type="entry name" value="Toll/Interleukin receptor TIR domain"/>
    <property type="match status" value="1"/>
</dbReference>
<dbReference type="InterPro" id="IPR036390">
    <property type="entry name" value="WH_DNA-bd_sf"/>
</dbReference>
<evidence type="ECO:0000313" key="10">
    <source>
        <dbReference type="Proteomes" id="UP000489600"/>
    </source>
</evidence>
<evidence type="ECO:0000256" key="6">
    <source>
        <dbReference type="ARBA" id="ARBA00023027"/>
    </source>
</evidence>
<dbReference type="EMBL" id="CABITT030000008">
    <property type="protein sequence ID" value="VVB15050.1"/>
    <property type="molecule type" value="Genomic_DNA"/>
</dbReference>
<evidence type="ECO:0000313" key="9">
    <source>
        <dbReference type="EMBL" id="VVB15050.1"/>
    </source>
</evidence>
<dbReference type="InterPro" id="IPR003593">
    <property type="entry name" value="AAA+_ATPase"/>
</dbReference>
<feature type="domain" description="TIR" evidence="8">
    <location>
        <begin position="14"/>
        <end position="174"/>
    </location>
</feature>
<dbReference type="InterPro" id="IPR002182">
    <property type="entry name" value="NB-ARC"/>
</dbReference>
<dbReference type="Gene3D" id="1.10.8.430">
    <property type="entry name" value="Helical domain of apoptotic protease-activating factors"/>
    <property type="match status" value="1"/>
</dbReference>
<dbReference type="PANTHER" id="PTHR11017">
    <property type="entry name" value="LEUCINE-RICH REPEAT-CONTAINING PROTEIN"/>
    <property type="match status" value="1"/>
</dbReference>
<keyword evidence="5" id="KW-0611">Plant defense</keyword>
<dbReference type="InterPro" id="IPR044974">
    <property type="entry name" value="Disease_R_plants"/>
</dbReference>
<dbReference type="EC" id="3.2.2.6" evidence="1"/>
<keyword evidence="4" id="KW-0378">Hydrolase</keyword>
<dbReference type="FunFam" id="3.40.50.300:FF:001002">
    <property type="entry name" value="Disease resistance protein (TIR-NBS-LRR class)"/>
    <property type="match status" value="1"/>
</dbReference>
<dbReference type="PROSITE" id="PS50104">
    <property type="entry name" value="TIR"/>
    <property type="match status" value="1"/>
</dbReference>
<dbReference type="Gene3D" id="3.40.50.300">
    <property type="entry name" value="P-loop containing nucleotide triphosphate hydrolases"/>
    <property type="match status" value="1"/>
</dbReference>
<dbReference type="SMART" id="SM00255">
    <property type="entry name" value="TIR"/>
    <property type="match status" value="1"/>
</dbReference>
<keyword evidence="3" id="KW-0677">Repeat</keyword>
<dbReference type="InterPro" id="IPR011713">
    <property type="entry name" value="Leu-rich_rpt_3"/>
</dbReference>
<dbReference type="Proteomes" id="UP000489600">
    <property type="component" value="Unassembled WGS sequence"/>
</dbReference>
<gene>
    <name evidence="9" type="ORF">ANE_LOCUS25494</name>
</gene>
<organism evidence="9 10">
    <name type="scientific">Arabis nemorensis</name>
    <dbReference type="NCBI Taxonomy" id="586526"/>
    <lineage>
        <taxon>Eukaryota</taxon>
        <taxon>Viridiplantae</taxon>
        <taxon>Streptophyta</taxon>
        <taxon>Embryophyta</taxon>
        <taxon>Tracheophyta</taxon>
        <taxon>Spermatophyta</taxon>
        <taxon>Magnoliopsida</taxon>
        <taxon>eudicotyledons</taxon>
        <taxon>Gunneridae</taxon>
        <taxon>Pentapetalae</taxon>
        <taxon>rosids</taxon>
        <taxon>malvids</taxon>
        <taxon>Brassicales</taxon>
        <taxon>Brassicaceae</taxon>
        <taxon>Arabideae</taxon>
        <taxon>Arabis</taxon>
    </lineage>
</organism>
<comment type="catalytic activity">
    <reaction evidence="7">
        <text>NAD(+) + H2O = ADP-D-ribose + nicotinamide + H(+)</text>
        <dbReference type="Rhea" id="RHEA:16301"/>
        <dbReference type="ChEBI" id="CHEBI:15377"/>
        <dbReference type="ChEBI" id="CHEBI:15378"/>
        <dbReference type="ChEBI" id="CHEBI:17154"/>
        <dbReference type="ChEBI" id="CHEBI:57540"/>
        <dbReference type="ChEBI" id="CHEBI:57967"/>
        <dbReference type="EC" id="3.2.2.6"/>
    </reaction>
    <physiologicalReaction direction="left-to-right" evidence="7">
        <dbReference type="Rhea" id="RHEA:16302"/>
    </physiologicalReaction>
</comment>
<dbReference type="SUPFAM" id="SSF46785">
    <property type="entry name" value="Winged helix' DNA-binding domain"/>
    <property type="match status" value="1"/>
</dbReference>
<dbReference type="InterPro" id="IPR058192">
    <property type="entry name" value="WHD_ROQ1-like"/>
</dbReference>
<sequence length="770" mass="88001">MADSSSLALQSCHWRHHVFPSFSGKDVRRTFLSHLLKEFRRKGIRTFIDNDIKRSQMIGPELVKAIRESKIVVVVLSRTYASSSWCLNELVEIKKASKKVMPVFYEVDPSDVRKLRGEFGKTFEEACIGKSEEMKQSWREALVYVANIAGQSSQNWDNEAYMIEKIVMSISNELNSIPSRDSDNLVGIDAHMREMDSLLCLESTEVKMMGIWGPAGIGKTTIARALFNRLSENFHHTIFMENVKGSYWRSELDGYGFKLRLQEQFLSEVIDHKHMKIHDLGTVKERLQDLKVLVVLDDVDRLEQLDALVEQSQWFGSGSRIIVTTENKQLLRAYGIKLIYELGFPSRSESLQIFCHYAFGQSAAPDGCIELATEITKLAGYLPLALKVLGSSLRGMNKDEQKSALPRLRSSLNEDVRNVLRVSYDGLHEKDKSIFLHIACLFSRENVDYVKQLLASSGLDVNFGIQVLANRSLIYISRCNHTIMMHSLLEQLGREVVCEQSFDEPGKRQFLVDASDIYDVLADNTGTGAVLGISLDISKISEWFLNERSFGGMHNLMFLKLYKTSSSSKNQTELHLPRGLDYLPRKLRLLHWDAYPMTSMPPSFRPEFLVVLNLRESKLETLWEGIQPLRSLTHMDLSMSENLKEIPDLSKAVNIEELCLSYCRSLVTLPPSIKNLKKLLVLDMECCSKMENYNRRSSDNNRVLAESGSIGHVRLQEPQRISMSTGNYRMVGFEQDRNRRSPILDRESLSAQQTIDEQLHEAKKHLFWDC</sequence>
<keyword evidence="6" id="KW-0520">NAD</keyword>
<evidence type="ECO:0000256" key="7">
    <source>
        <dbReference type="ARBA" id="ARBA00047304"/>
    </source>
</evidence>
<dbReference type="GO" id="GO:0006952">
    <property type="term" value="P:defense response"/>
    <property type="evidence" value="ECO:0007669"/>
    <property type="project" value="UniProtKB-KW"/>
</dbReference>
<evidence type="ECO:0000256" key="5">
    <source>
        <dbReference type="ARBA" id="ARBA00022821"/>
    </source>
</evidence>
<dbReference type="PRINTS" id="PR00364">
    <property type="entry name" value="DISEASERSIST"/>
</dbReference>
<dbReference type="InterPro" id="IPR032675">
    <property type="entry name" value="LRR_dom_sf"/>
</dbReference>
<dbReference type="OrthoDB" id="1936883at2759"/>
<dbReference type="Pfam" id="PF01582">
    <property type="entry name" value="TIR"/>
    <property type="match status" value="1"/>
</dbReference>
<dbReference type="SUPFAM" id="SSF52540">
    <property type="entry name" value="P-loop containing nucleoside triphosphate hydrolases"/>
    <property type="match status" value="1"/>
</dbReference>
<protein>
    <recommendedName>
        <fullName evidence="1">ADP-ribosyl cyclase/cyclic ADP-ribose hydrolase</fullName>
        <ecNumber evidence="1">3.2.2.6</ecNumber>
    </recommendedName>
</protein>
<dbReference type="InterPro" id="IPR035897">
    <property type="entry name" value="Toll_tir_struct_dom_sf"/>
</dbReference>
<reference evidence="9" key="1">
    <citation type="submission" date="2019-07" db="EMBL/GenBank/DDBJ databases">
        <authorList>
            <person name="Dittberner H."/>
        </authorList>
    </citation>
    <scope>NUCLEOTIDE SEQUENCE [LARGE SCALE GENOMIC DNA]</scope>
</reference>
<evidence type="ECO:0000256" key="1">
    <source>
        <dbReference type="ARBA" id="ARBA00011982"/>
    </source>
</evidence>
<dbReference type="FunFam" id="1.10.8.430:FF:000002">
    <property type="entry name" value="Disease resistance protein (TIR-NBS-LRR class)"/>
    <property type="match status" value="1"/>
</dbReference>
<comment type="caution">
    <text evidence="9">The sequence shown here is derived from an EMBL/GenBank/DDBJ whole genome shotgun (WGS) entry which is preliminary data.</text>
</comment>
<dbReference type="Pfam" id="PF07725">
    <property type="entry name" value="LRR_3"/>
    <property type="match status" value="1"/>
</dbReference>
<evidence type="ECO:0000256" key="3">
    <source>
        <dbReference type="ARBA" id="ARBA00022737"/>
    </source>
</evidence>
<dbReference type="SUPFAM" id="SSF52058">
    <property type="entry name" value="L domain-like"/>
    <property type="match status" value="1"/>
</dbReference>
<dbReference type="InterPro" id="IPR000157">
    <property type="entry name" value="TIR_dom"/>
</dbReference>
<evidence type="ECO:0000256" key="4">
    <source>
        <dbReference type="ARBA" id="ARBA00022801"/>
    </source>
</evidence>
<name>A0A565CMW1_9BRAS</name>
<dbReference type="SMART" id="SM00382">
    <property type="entry name" value="AAA"/>
    <property type="match status" value="1"/>
</dbReference>
<dbReference type="Gene3D" id="3.40.50.10140">
    <property type="entry name" value="Toll/interleukin-1 receptor homology (TIR) domain"/>
    <property type="match status" value="1"/>
</dbReference>
<dbReference type="GO" id="GO:0061809">
    <property type="term" value="F:NAD+ nucleosidase activity, cyclic ADP-ribose generating"/>
    <property type="evidence" value="ECO:0007669"/>
    <property type="project" value="UniProtKB-EC"/>
</dbReference>
<evidence type="ECO:0000256" key="2">
    <source>
        <dbReference type="ARBA" id="ARBA00022614"/>
    </source>
</evidence>
<dbReference type="GO" id="GO:0007165">
    <property type="term" value="P:signal transduction"/>
    <property type="evidence" value="ECO:0007669"/>
    <property type="project" value="InterPro"/>
</dbReference>
<keyword evidence="10" id="KW-1185">Reference proteome</keyword>
<dbReference type="GO" id="GO:0043531">
    <property type="term" value="F:ADP binding"/>
    <property type="evidence" value="ECO:0007669"/>
    <property type="project" value="InterPro"/>
</dbReference>
<dbReference type="FunFam" id="3.40.50.10140:FF:000007">
    <property type="entry name" value="Disease resistance protein (TIR-NBS-LRR class)"/>
    <property type="match status" value="1"/>
</dbReference>
<dbReference type="InterPro" id="IPR027417">
    <property type="entry name" value="P-loop_NTPase"/>
</dbReference>
<evidence type="ECO:0000259" key="8">
    <source>
        <dbReference type="PROSITE" id="PS50104"/>
    </source>
</evidence>
<dbReference type="InterPro" id="IPR042197">
    <property type="entry name" value="Apaf_helical"/>
</dbReference>
<dbReference type="Gene3D" id="3.80.10.10">
    <property type="entry name" value="Ribonuclease Inhibitor"/>
    <property type="match status" value="1"/>
</dbReference>